<sequence>MDLNHISVFARVVETGSFSAAARALGTPKATISRNVAQLEATLGARLLNRTTRRVELTELGRAFYEEASSGLAAFATARQRIDAAQAVPSGTLRIAAPVAFGTRNLMGWIAEFLEKYEQVRIELRLTDDPIDPVTHRVDIAFWTRRPANSSLIIRTIGTTRLILVASPAYLERRGIPARIQDLQHHDCIAFGPSLDAERWRLKGPRGWIEINVSGRIAVEGSHAEIQSALAGLGIALLPMAPIADHLRNGELQQVLPDYGIDGGTLRVVHASNRHMPAAQRAFLDFVARKAEK</sequence>
<dbReference type="InterPro" id="IPR005119">
    <property type="entry name" value="LysR_subst-bd"/>
</dbReference>
<keyword evidence="7" id="KW-1185">Reference proteome</keyword>
<dbReference type="PROSITE" id="PS50931">
    <property type="entry name" value="HTH_LYSR"/>
    <property type="match status" value="1"/>
</dbReference>
<dbReference type="InterPro" id="IPR058163">
    <property type="entry name" value="LysR-type_TF_proteobact-type"/>
</dbReference>
<dbReference type="PANTHER" id="PTHR30537:SF5">
    <property type="entry name" value="HTH-TYPE TRANSCRIPTIONAL ACTIVATOR TTDR-RELATED"/>
    <property type="match status" value="1"/>
</dbReference>
<evidence type="ECO:0000256" key="3">
    <source>
        <dbReference type="ARBA" id="ARBA00023125"/>
    </source>
</evidence>
<dbReference type="SUPFAM" id="SSF46785">
    <property type="entry name" value="Winged helix' DNA-binding domain"/>
    <property type="match status" value="1"/>
</dbReference>
<evidence type="ECO:0000313" key="7">
    <source>
        <dbReference type="Proteomes" id="UP000273516"/>
    </source>
</evidence>
<dbReference type="EMBL" id="QOKZ01000009">
    <property type="protein sequence ID" value="RMC32478.1"/>
    <property type="molecule type" value="Genomic_DNA"/>
</dbReference>
<dbReference type="Gene3D" id="1.10.10.10">
    <property type="entry name" value="Winged helix-like DNA-binding domain superfamily/Winged helix DNA-binding domain"/>
    <property type="match status" value="1"/>
</dbReference>
<name>A0A3M0M3Z0_9RHOB</name>
<evidence type="ECO:0000256" key="1">
    <source>
        <dbReference type="ARBA" id="ARBA00009437"/>
    </source>
</evidence>
<evidence type="ECO:0000259" key="5">
    <source>
        <dbReference type="PROSITE" id="PS50931"/>
    </source>
</evidence>
<evidence type="ECO:0000313" key="6">
    <source>
        <dbReference type="EMBL" id="RMC32478.1"/>
    </source>
</evidence>
<keyword evidence="4" id="KW-0804">Transcription</keyword>
<dbReference type="OrthoDB" id="9813056at2"/>
<evidence type="ECO:0000256" key="2">
    <source>
        <dbReference type="ARBA" id="ARBA00023015"/>
    </source>
</evidence>
<gene>
    <name evidence="6" type="ORF">C9E81_19080</name>
</gene>
<protein>
    <submittedName>
        <fullName evidence="6">LysR family transcriptional regulator</fullName>
    </submittedName>
</protein>
<dbReference type="AlphaFoldDB" id="A0A3M0M3Z0"/>
<dbReference type="InterPro" id="IPR036388">
    <property type="entry name" value="WH-like_DNA-bd_sf"/>
</dbReference>
<comment type="similarity">
    <text evidence="1">Belongs to the LysR transcriptional regulatory family.</text>
</comment>
<dbReference type="FunFam" id="1.10.10.10:FF:000001">
    <property type="entry name" value="LysR family transcriptional regulator"/>
    <property type="match status" value="1"/>
</dbReference>
<dbReference type="Pfam" id="PF00126">
    <property type="entry name" value="HTH_1"/>
    <property type="match status" value="1"/>
</dbReference>
<keyword evidence="2" id="KW-0805">Transcription regulation</keyword>
<comment type="caution">
    <text evidence="6">The sequence shown here is derived from an EMBL/GenBank/DDBJ whole genome shotgun (WGS) entry which is preliminary data.</text>
</comment>
<dbReference type="SUPFAM" id="SSF53850">
    <property type="entry name" value="Periplasmic binding protein-like II"/>
    <property type="match status" value="1"/>
</dbReference>
<proteinExistence type="inferred from homology"/>
<dbReference type="InterPro" id="IPR000847">
    <property type="entry name" value="LysR_HTH_N"/>
</dbReference>
<reference evidence="6 7" key="1">
    <citation type="submission" date="2018-07" db="EMBL/GenBank/DDBJ databases">
        <authorList>
            <person name="Zhang Y."/>
            <person name="Wang L."/>
            <person name="Ma S."/>
        </authorList>
    </citation>
    <scope>NUCLEOTIDE SEQUENCE [LARGE SCALE GENOMIC DNA]</scope>
    <source>
        <strain evidence="6 7">4-2</strain>
    </source>
</reference>
<dbReference type="Proteomes" id="UP000273516">
    <property type="component" value="Unassembled WGS sequence"/>
</dbReference>
<dbReference type="GO" id="GO:0043565">
    <property type="term" value="F:sequence-specific DNA binding"/>
    <property type="evidence" value="ECO:0007669"/>
    <property type="project" value="TreeGrafter"/>
</dbReference>
<evidence type="ECO:0000256" key="4">
    <source>
        <dbReference type="ARBA" id="ARBA00023163"/>
    </source>
</evidence>
<organism evidence="6 7">
    <name type="scientific">Paracoccus alkanivorans</name>
    <dbReference type="NCBI Taxonomy" id="2116655"/>
    <lineage>
        <taxon>Bacteria</taxon>
        <taxon>Pseudomonadati</taxon>
        <taxon>Pseudomonadota</taxon>
        <taxon>Alphaproteobacteria</taxon>
        <taxon>Rhodobacterales</taxon>
        <taxon>Paracoccaceae</taxon>
        <taxon>Paracoccus</taxon>
    </lineage>
</organism>
<dbReference type="PANTHER" id="PTHR30537">
    <property type="entry name" value="HTH-TYPE TRANSCRIPTIONAL REGULATOR"/>
    <property type="match status" value="1"/>
</dbReference>
<dbReference type="Pfam" id="PF03466">
    <property type="entry name" value="LysR_substrate"/>
    <property type="match status" value="1"/>
</dbReference>
<dbReference type="RefSeq" id="WP_122113940.1">
    <property type="nucleotide sequence ID" value="NZ_QOKZ01000009.1"/>
</dbReference>
<dbReference type="GO" id="GO:0006351">
    <property type="term" value="P:DNA-templated transcription"/>
    <property type="evidence" value="ECO:0007669"/>
    <property type="project" value="TreeGrafter"/>
</dbReference>
<dbReference type="InterPro" id="IPR036390">
    <property type="entry name" value="WH_DNA-bd_sf"/>
</dbReference>
<dbReference type="CDD" id="cd08422">
    <property type="entry name" value="PBP2_CrgA_like"/>
    <property type="match status" value="1"/>
</dbReference>
<keyword evidence="3" id="KW-0238">DNA-binding</keyword>
<dbReference type="Gene3D" id="3.40.190.290">
    <property type="match status" value="1"/>
</dbReference>
<accession>A0A3M0M3Z0</accession>
<feature type="domain" description="HTH lysR-type" evidence="5">
    <location>
        <begin position="1"/>
        <end position="58"/>
    </location>
</feature>
<dbReference type="GO" id="GO:0003700">
    <property type="term" value="F:DNA-binding transcription factor activity"/>
    <property type="evidence" value="ECO:0007669"/>
    <property type="project" value="InterPro"/>
</dbReference>